<keyword evidence="2" id="KW-1185">Reference proteome</keyword>
<dbReference type="EMBL" id="JAGDEL010000004">
    <property type="protein sequence ID" value="MBO1511487.1"/>
    <property type="molecule type" value="Genomic_DNA"/>
</dbReference>
<dbReference type="Gene3D" id="1.10.287.1100">
    <property type="entry name" value="Sporulation inhibitor A"/>
    <property type="match status" value="1"/>
</dbReference>
<gene>
    <name evidence="1" type="primary">sda</name>
    <name evidence="1" type="ORF">I7822_07385</name>
</gene>
<evidence type="ECO:0000313" key="2">
    <source>
        <dbReference type="Proteomes" id="UP000663981"/>
    </source>
</evidence>
<dbReference type="RefSeq" id="WP_207976534.1">
    <property type="nucleotide sequence ID" value="NZ_JAGDEL010000004.1"/>
</dbReference>
<comment type="caution">
    <text evidence="1">The sequence shown here is derived from an EMBL/GenBank/DDBJ whole genome shotgun (WGS) entry which is preliminary data.</text>
</comment>
<dbReference type="Pfam" id="PF08970">
    <property type="entry name" value="Sda"/>
    <property type="match status" value="1"/>
</dbReference>
<dbReference type="InterPro" id="IPR015064">
    <property type="entry name" value="Sda"/>
</dbReference>
<keyword evidence="1" id="KW-0649">Protein kinase inhibitor</keyword>
<accession>A0ABS3MZP8</accession>
<name>A0ABS3MZP8_9BACI</name>
<reference evidence="1 2" key="1">
    <citation type="submission" date="2021-03" db="EMBL/GenBank/DDBJ databases">
        <title>Whole genome sequence of Metabacillus bambusae BG109.</title>
        <authorList>
            <person name="Jeong J.W."/>
        </authorList>
    </citation>
    <scope>NUCLEOTIDE SEQUENCE [LARGE SCALE GENOMIC DNA]</scope>
    <source>
        <strain evidence="1 2">BG109</strain>
    </source>
</reference>
<dbReference type="GO" id="GO:0004860">
    <property type="term" value="F:protein kinase inhibitor activity"/>
    <property type="evidence" value="ECO:0007669"/>
    <property type="project" value="UniProtKB-KW"/>
</dbReference>
<dbReference type="SUPFAM" id="SSF100985">
    <property type="entry name" value="Sporulation inhibitor Sda"/>
    <property type="match status" value="1"/>
</dbReference>
<dbReference type="InterPro" id="IPR036916">
    <property type="entry name" value="Sda_sf"/>
</dbReference>
<evidence type="ECO:0000313" key="1">
    <source>
        <dbReference type="EMBL" id="MBO1511487.1"/>
    </source>
</evidence>
<proteinExistence type="predicted"/>
<dbReference type="Proteomes" id="UP000663981">
    <property type="component" value="Unassembled WGS sequence"/>
</dbReference>
<protein>
    <submittedName>
        <fullName evidence="1">Sporulation histidine kinase inhibitor Sda</fullName>
    </submittedName>
</protein>
<organism evidence="1 2">
    <name type="scientific">Metabacillus bambusae</name>
    <dbReference type="NCBI Taxonomy" id="2795218"/>
    <lineage>
        <taxon>Bacteria</taxon>
        <taxon>Bacillati</taxon>
        <taxon>Bacillota</taxon>
        <taxon>Bacilli</taxon>
        <taxon>Bacillales</taxon>
        <taxon>Bacillaceae</taxon>
        <taxon>Metabacillus</taxon>
    </lineage>
</organism>
<sequence length="54" mass="6510">MIQKLSDKDLMYAYSKAITLNDIDKYFVYLLKEEVKRRYYFDKGLISYSVTLKS</sequence>